<keyword evidence="2 3" id="KW-0119">Carbohydrate metabolism</keyword>
<evidence type="ECO:0000256" key="2">
    <source>
        <dbReference type="ARBA" id="ARBA00023277"/>
    </source>
</evidence>
<feature type="active site" description="For ring-opening step" evidence="3">
    <location>
        <position position="135"/>
    </location>
</feature>
<dbReference type="InterPro" id="IPR018321">
    <property type="entry name" value="Glucosamine6P_isomerase_CS"/>
</dbReference>
<dbReference type="PANTHER" id="PTHR11280">
    <property type="entry name" value="GLUCOSAMINE-6-PHOSPHATE ISOMERASE"/>
    <property type="match status" value="1"/>
</dbReference>
<dbReference type="Proteomes" id="UP000785625">
    <property type="component" value="Unassembled WGS sequence"/>
</dbReference>
<proteinExistence type="inferred from homology"/>
<comment type="caution">
    <text evidence="3">Lacks conserved residue(s) required for the propagation of feature annotation.</text>
</comment>
<evidence type="ECO:0000256" key="3">
    <source>
        <dbReference type="HAMAP-Rule" id="MF_01241"/>
    </source>
</evidence>
<dbReference type="SUPFAM" id="SSF100950">
    <property type="entry name" value="NagB/RpiA/CoA transferase-like"/>
    <property type="match status" value="1"/>
</dbReference>
<dbReference type="RefSeq" id="WP_204784653.1">
    <property type="nucleotide sequence ID" value="NZ_CALVGD010000055.1"/>
</dbReference>
<comment type="caution">
    <text evidence="5">The sequence shown here is derived from an EMBL/GenBank/DDBJ whole genome shotgun (WGS) entry which is preliminary data.</text>
</comment>
<comment type="catalytic activity">
    <reaction evidence="3">
        <text>alpha-D-glucosamine 6-phosphate + H2O = beta-D-fructose 6-phosphate + NH4(+)</text>
        <dbReference type="Rhea" id="RHEA:12172"/>
        <dbReference type="ChEBI" id="CHEBI:15377"/>
        <dbReference type="ChEBI" id="CHEBI:28938"/>
        <dbReference type="ChEBI" id="CHEBI:57634"/>
        <dbReference type="ChEBI" id="CHEBI:75989"/>
        <dbReference type="EC" id="3.5.99.6"/>
    </reaction>
</comment>
<name>A0ABS2GWK1_9LACO</name>
<dbReference type="PANTHER" id="PTHR11280:SF5">
    <property type="entry name" value="GLUCOSAMINE-6-PHOSPHATE ISOMERASE"/>
    <property type="match status" value="1"/>
</dbReference>
<reference evidence="5 6" key="1">
    <citation type="journal article" date="2021" name="Sci. Rep.">
        <title>The distribution of antibiotic resistance genes in chicken gut microbiota commensals.</title>
        <authorList>
            <person name="Juricova H."/>
            <person name="Matiasovicova J."/>
            <person name="Kubasova T."/>
            <person name="Cejkova D."/>
            <person name="Rychlik I."/>
        </authorList>
    </citation>
    <scope>NUCLEOTIDE SEQUENCE [LARGE SCALE GENOMIC DNA]</scope>
    <source>
        <strain evidence="5 6">An574</strain>
    </source>
</reference>
<dbReference type="InterPro" id="IPR004547">
    <property type="entry name" value="Glucosamine6P_isomerase"/>
</dbReference>
<feature type="active site" description="Proton acceptor; for ring-opening step" evidence="3">
    <location>
        <position position="130"/>
    </location>
</feature>
<dbReference type="Pfam" id="PF01182">
    <property type="entry name" value="Glucosamine_iso"/>
    <property type="match status" value="1"/>
</dbReference>
<organism evidence="5 6">
    <name type="scientific">Limosilactobacillus coleohominis</name>
    <dbReference type="NCBI Taxonomy" id="181675"/>
    <lineage>
        <taxon>Bacteria</taxon>
        <taxon>Bacillati</taxon>
        <taxon>Bacillota</taxon>
        <taxon>Bacilli</taxon>
        <taxon>Lactobacillales</taxon>
        <taxon>Lactobacillaceae</taxon>
        <taxon>Limosilactobacillus</taxon>
    </lineage>
</organism>
<comment type="similarity">
    <text evidence="3">Belongs to the glucosamine/galactosamine-6-phosphate isomerase family. NagB subfamily.</text>
</comment>
<evidence type="ECO:0000259" key="4">
    <source>
        <dbReference type="Pfam" id="PF01182"/>
    </source>
</evidence>
<feature type="domain" description="Glucosamine/galactosamine-6-phosphate isomerase" evidence="4">
    <location>
        <begin position="23"/>
        <end position="222"/>
    </location>
</feature>
<gene>
    <name evidence="3" type="primary">nagB</name>
    <name evidence="5" type="ORF">H5975_01910</name>
</gene>
<dbReference type="InterPro" id="IPR037171">
    <property type="entry name" value="NagB/RpiA_transferase-like"/>
</dbReference>
<comment type="pathway">
    <text evidence="3">Amino-sugar metabolism; N-acetylneuraminate degradation; D-fructose 6-phosphate from N-acetylneuraminate: step 5/5.</text>
</comment>
<dbReference type="Gene3D" id="3.40.50.1360">
    <property type="match status" value="1"/>
</dbReference>
<dbReference type="EC" id="3.5.99.6" evidence="3"/>
<evidence type="ECO:0000313" key="6">
    <source>
        <dbReference type="Proteomes" id="UP000785625"/>
    </source>
</evidence>
<evidence type="ECO:0000313" key="5">
    <source>
        <dbReference type="EMBL" id="MBM6940253.1"/>
    </source>
</evidence>
<dbReference type="HAMAP" id="MF_01241">
    <property type="entry name" value="GlcN6P_deamin"/>
    <property type="match status" value="1"/>
</dbReference>
<dbReference type="CDD" id="cd01399">
    <property type="entry name" value="GlcN6P_deaminase"/>
    <property type="match status" value="1"/>
</dbReference>
<dbReference type="EMBL" id="JACJKU010000010">
    <property type="protein sequence ID" value="MBM6940253.1"/>
    <property type="molecule type" value="Genomic_DNA"/>
</dbReference>
<evidence type="ECO:0000256" key="1">
    <source>
        <dbReference type="ARBA" id="ARBA00022801"/>
    </source>
</evidence>
<comment type="function">
    <text evidence="3">Catalyzes the reversible isomerization-deamination of glucosamine 6-phosphate (GlcN6P) to form fructose 6-phosphate (Fru6P) and ammonium ion.</text>
</comment>
<feature type="active site" description="Proton acceptor; for enolization step" evidence="3">
    <location>
        <position position="62"/>
    </location>
</feature>
<keyword evidence="6" id="KW-1185">Reference proteome</keyword>
<accession>A0ABS2GWK1</accession>
<dbReference type="InterPro" id="IPR006148">
    <property type="entry name" value="Glc/Gal-6P_isomerase"/>
</dbReference>
<feature type="active site" description="For ring-opening step" evidence="3">
    <location>
        <position position="128"/>
    </location>
</feature>
<keyword evidence="1 3" id="KW-0378">Hydrolase</keyword>
<sequence>MNVIVVKNAQEGGKEGYQIFRQVKDRGGKVFGLATGSTPLTTYQELCNSDIDFSDCTSINLDEYVGLGPNNDQSYAYFMKQNLFNQKPFAKSYIPNGLAQDIAEEVAHYDQIIADHPVDLQILGIGRNGHIGFNEPGTPFDSTTHEVHLTPSTIEANSRFFDNPDEVPRYALSMGMASIMKAKHILLEAYGDAKADAIAKTIEGPVTEEVPASILQKHSDATLIIDEAAASKLHGQY</sequence>
<protein>
    <recommendedName>
        <fullName evidence="3">Glucosamine-6-phosphate deaminase</fullName>
        <ecNumber evidence="3">3.5.99.6</ecNumber>
    </recommendedName>
    <alternativeName>
        <fullName evidence="3">GlcN6P deaminase</fullName>
        <shortName evidence="3">GNPDA</shortName>
    </alternativeName>
    <alternativeName>
        <fullName evidence="3">Glucosamine-6-phosphate isomerase</fullName>
    </alternativeName>
</protein>
<dbReference type="PROSITE" id="PS01161">
    <property type="entry name" value="GLC_GALNAC_ISOMERASE"/>
    <property type="match status" value="1"/>
</dbReference>